<organism evidence="2 3">
    <name type="scientific">Dyella ginsengisoli</name>
    <dbReference type="NCBI Taxonomy" id="363848"/>
    <lineage>
        <taxon>Bacteria</taxon>
        <taxon>Pseudomonadati</taxon>
        <taxon>Pseudomonadota</taxon>
        <taxon>Gammaproteobacteria</taxon>
        <taxon>Lysobacterales</taxon>
        <taxon>Rhodanobacteraceae</taxon>
        <taxon>Dyella</taxon>
    </lineage>
</organism>
<feature type="signal peptide" evidence="1">
    <location>
        <begin position="1"/>
        <end position="20"/>
    </location>
</feature>
<dbReference type="PROSITE" id="PS51257">
    <property type="entry name" value="PROKAR_LIPOPROTEIN"/>
    <property type="match status" value="1"/>
</dbReference>
<evidence type="ECO:0000313" key="3">
    <source>
        <dbReference type="Proteomes" id="UP001620460"/>
    </source>
</evidence>
<gene>
    <name evidence="2" type="ORF">ISP17_17645</name>
</gene>
<comment type="caution">
    <text evidence="2">The sequence shown here is derived from an EMBL/GenBank/DDBJ whole genome shotgun (WGS) entry which is preliminary data.</text>
</comment>
<dbReference type="Proteomes" id="UP001620460">
    <property type="component" value="Unassembled WGS sequence"/>
</dbReference>
<evidence type="ECO:0000313" key="2">
    <source>
        <dbReference type="EMBL" id="MFK2905787.1"/>
    </source>
</evidence>
<dbReference type="RefSeq" id="WP_404635533.1">
    <property type="nucleotide sequence ID" value="NZ_JADIKM010000006.1"/>
</dbReference>
<keyword evidence="1" id="KW-0732">Signal</keyword>
<accession>A0ABW8JXC4</accession>
<name>A0ABW8JXC4_9GAMM</name>
<reference evidence="2 3" key="1">
    <citation type="submission" date="2020-10" db="EMBL/GenBank/DDBJ databases">
        <title>Phylogeny of dyella-like bacteria.</title>
        <authorList>
            <person name="Fu J."/>
        </authorList>
    </citation>
    <scope>NUCLEOTIDE SEQUENCE [LARGE SCALE GENOMIC DNA]</scope>
    <source>
        <strain evidence="2 3">Gsoil3046</strain>
    </source>
</reference>
<evidence type="ECO:0000256" key="1">
    <source>
        <dbReference type="SAM" id="SignalP"/>
    </source>
</evidence>
<evidence type="ECO:0008006" key="4">
    <source>
        <dbReference type="Google" id="ProtNLM"/>
    </source>
</evidence>
<proteinExistence type="predicted"/>
<sequence length="138" mass="15445">MRRIATLCVLAGFVLLAGCATDQRNTTLTATLNAYGSTVRWGDFASAEQFVDPKVREAHPLTPIELSRFKQYRVSDYDDGQGPVPTGENEAQQVVRIGIVNLNTQAERTLVDKQTWHYDPKAKHWWLTSGLPDLTTAR</sequence>
<feature type="chain" id="PRO_5046716948" description="Lipoprotein" evidence="1">
    <location>
        <begin position="21"/>
        <end position="138"/>
    </location>
</feature>
<protein>
    <recommendedName>
        <fullName evidence="4">Lipoprotein</fullName>
    </recommendedName>
</protein>
<keyword evidence="3" id="KW-1185">Reference proteome</keyword>
<dbReference type="EMBL" id="JADIKM010000006">
    <property type="protein sequence ID" value="MFK2905787.1"/>
    <property type="molecule type" value="Genomic_DNA"/>
</dbReference>